<accession>A0A6A5RCM6</accession>
<dbReference type="RefSeq" id="XP_033445292.1">
    <property type="nucleotide sequence ID" value="XM_033593700.1"/>
</dbReference>
<organism evidence="1 2">
    <name type="scientific">Didymella exigua CBS 183.55</name>
    <dbReference type="NCBI Taxonomy" id="1150837"/>
    <lineage>
        <taxon>Eukaryota</taxon>
        <taxon>Fungi</taxon>
        <taxon>Dikarya</taxon>
        <taxon>Ascomycota</taxon>
        <taxon>Pezizomycotina</taxon>
        <taxon>Dothideomycetes</taxon>
        <taxon>Pleosporomycetidae</taxon>
        <taxon>Pleosporales</taxon>
        <taxon>Pleosporineae</taxon>
        <taxon>Didymellaceae</taxon>
        <taxon>Didymella</taxon>
    </lineage>
</organism>
<evidence type="ECO:0000313" key="1">
    <source>
        <dbReference type="EMBL" id="KAF1925040.1"/>
    </source>
</evidence>
<name>A0A6A5RCM6_9PLEO</name>
<reference evidence="1" key="1">
    <citation type="journal article" date="2020" name="Stud. Mycol.">
        <title>101 Dothideomycetes genomes: a test case for predicting lifestyles and emergence of pathogens.</title>
        <authorList>
            <person name="Haridas S."/>
            <person name="Albert R."/>
            <person name="Binder M."/>
            <person name="Bloem J."/>
            <person name="Labutti K."/>
            <person name="Salamov A."/>
            <person name="Andreopoulos B."/>
            <person name="Baker S."/>
            <person name="Barry K."/>
            <person name="Bills G."/>
            <person name="Bluhm B."/>
            <person name="Cannon C."/>
            <person name="Castanera R."/>
            <person name="Culley D."/>
            <person name="Daum C."/>
            <person name="Ezra D."/>
            <person name="Gonzalez J."/>
            <person name="Henrissat B."/>
            <person name="Kuo A."/>
            <person name="Liang C."/>
            <person name="Lipzen A."/>
            <person name="Lutzoni F."/>
            <person name="Magnuson J."/>
            <person name="Mondo S."/>
            <person name="Nolan M."/>
            <person name="Ohm R."/>
            <person name="Pangilinan J."/>
            <person name="Park H.-J."/>
            <person name="Ramirez L."/>
            <person name="Alfaro M."/>
            <person name="Sun H."/>
            <person name="Tritt A."/>
            <person name="Yoshinaga Y."/>
            <person name="Zwiers L.-H."/>
            <person name="Turgeon B."/>
            <person name="Goodwin S."/>
            <person name="Spatafora J."/>
            <person name="Crous P."/>
            <person name="Grigoriev I."/>
        </authorList>
    </citation>
    <scope>NUCLEOTIDE SEQUENCE</scope>
    <source>
        <strain evidence="1">CBS 183.55</strain>
    </source>
</reference>
<evidence type="ECO:0000313" key="2">
    <source>
        <dbReference type="Proteomes" id="UP000800082"/>
    </source>
</evidence>
<dbReference type="GeneID" id="54351368"/>
<keyword evidence="2" id="KW-1185">Reference proteome</keyword>
<dbReference type="OrthoDB" id="414463at2759"/>
<proteinExistence type="predicted"/>
<sequence>MCIQVHFETAEISIQIPNHDWLMRRQGHEWHKKYSADWIKFRDAMQMQMKMEVVLLTLPLNARTQDQPGFDKYRGLALMQILAFEPGLKNDVLIQMMWSVYRVWALYRSDRADSIIEGEASDAGFTDAYNISINL</sequence>
<protein>
    <submittedName>
        <fullName evidence="1">Uncharacterized protein</fullName>
    </submittedName>
</protein>
<dbReference type="EMBL" id="ML978988">
    <property type="protein sequence ID" value="KAF1925040.1"/>
    <property type="molecule type" value="Genomic_DNA"/>
</dbReference>
<dbReference type="AlphaFoldDB" id="A0A6A5RCM6"/>
<gene>
    <name evidence="1" type="ORF">M421DRAFT_424259</name>
</gene>
<dbReference type="Proteomes" id="UP000800082">
    <property type="component" value="Unassembled WGS sequence"/>
</dbReference>